<feature type="coiled-coil region" evidence="1">
    <location>
        <begin position="5"/>
        <end position="149"/>
    </location>
</feature>
<name>A0AAX7TMM5_ASTCA</name>
<dbReference type="AlphaFoldDB" id="A0AAX7TMM5"/>
<feature type="region of interest" description="Disordered" evidence="2">
    <location>
        <begin position="235"/>
        <end position="255"/>
    </location>
</feature>
<reference evidence="3 4" key="1">
    <citation type="submission" date="2018-05" db="EMBL/GenBank/DDBJ databases">
        <authorList>
            <person name="Datahose"/>
        </authorList>
    </citation>
    <scope>NUCLEOTIDE SEQUENCE</scope>
</reference>
<keyword evidence="4" id="KW-1185">Reference proteome</keyword>
<keyword evidence="1" id="KW-0175">Coiled coil</keyword>
<reference evidence="3" key="3">
    <citation type="submission" date="2025-08" db="UniProtKB">
        <authorList>
            <consortium name="Ensembl"/>
        </authorList>
    </citation>
    <scope>IDENTIFICATION</scope>
</reference>
<sequence>MSRMQSELEGRLDNLLSRIAAETQEIKELEQQLTDGQILANEALQRELEEVISGLQEYLRGLREQAHCSQQQVHTLQAENLSLQLHLEEAQRHCTQLEDLARSHTQSMSVQQGELFALRMEVQALRERQVQSNRHQAQLEVELQQLREELNQKVPLGQEDVHRLPAQLSGPAEERQEDESRSEASRPNLTLPRCWHQCSGTIQQTRTTMAHKHSQEHMSRPQARLEARLEARLDRDQVEPFEEPEEEVQRSQSRHRLLQNSLLRSQSDAHQRSLGHLNRKLRQLSRSTHNIDQLTVEQLKFTIELLRALNQLLHTQESVDGDAHWDQDLRSPKAEPSEARRLKLDRVRSRTGTRTGTGAEDGGRWFVHAALSGGRCVCDHSEAEKKRLQLETRELRHTLRQHRSVMKLCDEVECVEKTLLKRRAELREADRKLLEAQSCIHTSRVQASEAQRDAAVLRLRGEGKQRARELQEEVEQLRRMRKEEGQMLRQVEEELRSREEELQQLDREIQTARDTLADLLSDCVEAQGHLDSLSTQVRSHLYLSQSLDPVLMEMGRRG</sequence>
<feature type="region of interest" description="Disordered" evidence="2">
    <location>
        <begin position="154"/>
        <end position="188"/>
    </location>
</feature>
<evidence type="ECO:0000313" key="3">
    <source>
        <dbReference type="Ensembl" id="ENSACLP00000054986.1"/>
    </source>
</evidence>
<evidence type="ECO:0000256" key="1">
    <source>
        <dbReference type="SAM" id="Coils"/>
    </source>
</evidence>
<reference evidence="4" key="2">
    <citation type="submission" date="2023-03" db="EMBL/GenBank/DDBJ databases">
        <authorList>
            <consortium name="Wellcome Sanger Institute Data Sharing"/>
        </authorList>
    </citation>
    <scope>NUCLEOTIDE SEQUENCE [LARGE SCALE GENOMIC DNA]</scope>
</reference>
<feature type="coiled-coil region" evidence="1">
    <location>
        <begin position="460"/>
        <end position="522"/>
    </location>
</feature>
<protein>
    <recommendedName>
        <fullName evidence="5">Centriolin</fullName>
    </recommendedName>
</protein>
<dbReference type="Ensembl" id="ENSACLT00000050812.1">
    <property type="protein sequence ID" value="ENSACLP00000054986.1"/>
    <property type="gene ID" value="ENSACLG00000031997.1"/>
</dbReference>
<evidence type="ECO:0008006" key="5">
    <source>
        <dbReference type="Google" id="ProtNLM"/>
    </source>
</evidence>
<evidence type="ECO:0000313" key="4">
    <source>
        <dbReference type="Proteomes" id="UP000265100"/>
    </source>
</evidence>
<evidence type="ECO:0000256" key="2">
    <source>
        <dbReference type="SAM" id="MobiDB-lite"/>
    </source>
</evidence>
<organism evidence="3 4">
    <name type="scientific">Astatotilapia calliptera</name>
    <name type="common">Eastern happy</name>
    <name type="synonym">Chromis callipterus</name>
    <dbReference type="NCBI Taxonomy" id="8154"/>
    <lineage>
        <taxon>Eukaryota</taxon>
        <taxon>Metazoa</taxon>
        <taxon>Chordata</taxon>
        <taxon>Craniata</taxon>
        <taxon>Vertebrata</taxon>
        <taxon>Euteleostomi</taxon>
        <taxon>Actinopterygii</taxon>
        <taxon>Neopterygii</taxon>
        <taxon>Teleostei</taxon>
        <taxon>Neoteleostei</taxon>
        <taxon>Acanthomorphata</taxon>
        <taxon>Ovalentaria</taxon>
        <taxon>Cichlomorphae</taxon>
        <taxon>Cichliformes</taxon>
        <taxon>Cichlidae</taxon>
        <taxon>African cichlids</taxon>
        <taxon>Pseudocrenilabrinae</taxon>
        <taxon>Haplochromini</taxon>
        <taxon>Astatotilapia</taxon>
    </lineage>
</organism>
<gene>
    <name evidence="3" type="primary">BICDL1</name>
</gene>
<dbReference type="GeneTree" id="ENSGT00940000174878"/>
<reference evidence="3" key="4">
    <citation type="submission" date="2025-09" db="UniProtKB">
        <authorList>
            <consortium name="Ensembl"/>
        </authorList>
    </citation>
    <scope>IDENTIFICATION</scope>
</reference>
<feature type="compositionally biased region" description="Basic and acidic residues" evidence="2">
    <location>
        <begin position="172"/>
        <end position="184"/>
    </location>
</feature>
<accession>A0AAX7TMM5</accession>
<dbReference type="Proteomes" id="UP000265100">
    <property type="component" value="Chromosome 12"/>
</dbReference>
<proteinExistence type="predicted"/>